<name>A0A438D1Z1_VITVI</name>
<gene>
    <name evidence="1" type="primary">POLX_2456</name>
    <name evidence="1" type="ORF">CK203_093701</name>
</gene>
<evidence type="ECO:0000313" key="2">
    <source>
        <dbReference type="Proteomes" id="UP000288805"/>
    </source>
</evidence>
<accession>A0A438D1Z1</accession>
<reference evidence="1 2" key="1">
    <citation type="journal article" date="2018" name="PLoS Genet.">
        <title>Population sequencing reveals clonal diversity and ancestral inbreeding in the grapevine cultivar Chardonnay.</title>
        <authorList>
            <person name="Roach M.J."/>
            <person name="Johnson D.L."/>
            <person name="Bohlmann J."/>
            <person name="van Vuuren H.J."/>
            <person name="Jones S.J."/>
            <person name="Pretorius I.S."/>
            <person name="Schmidt S.A."/>
            <person name="Borneman A.R."/>
        </authorList>
    </citation>
    <scope>NUCLEOTIDE SEQUENCE [LARGE SCALE GENOMIC DNA]</scope>
    <source>
        <strain evidence="2">cv. Chardonnay</strain>
        <tissue evidence="1">Leaf</tissue>
    </source>
</reference>
<evidence type="ECO:0000313" key="1">
    <source>
        <dbReference type="EMBL" id="RVW29478.1"/>
    </source>
</evidence>
<organism evidence="1 2">
    <name type="scientific">Vitis vinifera</name>
    <name type="common">Grape</name>
    <dbReference type="NCBI Taxonomy" id="29760"/>
    <lineage>
        <taxon>Eukaryota</taxon>
        <taxon>Viridiplantae</taxon>
        <taxon>Streptophyta</taxon>
        <taxon>Embryophyta</taxon>
        <taxon>Tracheophyta</taxon>
        <taxon>Spermatophyta</taxon>
        <taxon>Magnoliopsida</taxon>
        <taxon>eudicotyledons</taxon>
        <taxon>Gunneridae</taxon>
        <taxon>Pentapetalae</taxon>
        <taxon>rosids</taxon>
        <taxon>Vitales</taxon>
        <taxon>Vitaceae</taxon>
        <taxon>Viteae</taxon>
        <taxon>Vitis</taxon>
    </lineage>
</organism>
<protein>
    <submittedName>
        <fullName evidence="1">Retrovirus-related Pol polyprotein from transposon TNT 1-94</fullName>
    </submittedName>
</protein>
<dbReference type="Proteomes" id="UP000288805">
    <property type="component" value="Unassembled WGS sequence"/>
</dbReference>
<comment type="caution">
    <text evidence="1">The sequence shown here is derived from an EMBL/GenBank/DDBJ whole genome shotgun (WGS) entry which is preliminary data.</text>
</comment>
<sequence>MYSNGVWDLEEASEGIKPIGCKWVYKRKRMVDGKVEKYKARLVAKAHLDYEIWKMNIKTMFLNGDLEENIYMMQPNRFIEKGQEHLVTYIDKLLVKYVIQDSKKGLLLFKHGMLLSQDQCPKTTEEKDHMKG</sequence>
<dbReference type="EMBL" id="QGNW01001840">
    <property type="protein sequence ID" value="RVW29478.1"/>
    <property type="molecule type" value="Genomic_DNA"/>
</dbReference>
<dbReference type="AlphaFoldDB" id="A0A438D1Z1"/>
<proteinExistence type="predicted"/>